<dbReference type="AlphaFoldDB" id="A0A139WVT3"/>
<accession>A0A139WVT3</accession>
<proteinExistence type="predicted"/>
<sequence length="192" mass="21177">MKQHFSSRQLGFPLVGLVLILGTFASQTKAVFSNESNPVKVTNNLQQVNTLGTPSNNSQRLVRNSTSALSRAKIPQKDGIYLYGESPKPSQLGQGYIVFEKQQGKVLGALYMPHSEFSCFNGTLDSRGELAMTVTGYPGDKSQTQIATSSSVPRLMDDESTTYDHSVVLQKYHPLNANANDRRMLQMCKNEL</sequence>
<gene>
    <name evidence="1" type="ORF">WA1_43390</name>
</gene>
<dbReference type="Proteomes" id="UP000076925">
    <property type="component" value="Unassembled WGS sequence"/>
</dbReference>
<keyword evidence="2" id="KW-1185">Reference proteome</keyword>
<comment type="caution">
    <text evidence="1">The sequence shown here is derived from an EMBL/GenBank/DDBJ whole genome shotgun (WGS) entry which is preliminary data.</text>
</comment>
<dbReference type="OrthoDB" id="422458at2"/>
<evidence type="ECO:0000313" key="2">
    <source>
        <dbReference type="Proteomes" id="UP000076925"/>
    </source>
</evidence>
<dbReference type="EMBL" id="ANNX02000047">
    <property type="protein sequence ID" value="KYC36538.1"/>
    <property type="molecule type" value="Genomic_DNA"/>
</dbReference>
<protein>
    <submittedName>
        <fullName evidence="1">Uncharacterized protein</fullName>
    </submittedName>
</protein>
<reference evidence="1 2" key="1">
    <citation type="journal article" date="2013" name="Genome Biol. Evol.">
        <title>Genomes of Stigonematalean cyanobacteria (subsection V) and the evolution of oxygenic photosynthesis from prokaryotes to plastids.</title>
        <authorList>
            <person name="Dagan T."/>
            <person name="Roettger M."/>
            <person name="Stucken K."/>
            <person name="Landan G."/>
            <person name="Koch R."/>
            <person name="Major P."/>
            <person name="Gould S.B."/>
            <person name="Goremykin V.V."/>
            <person name="Rippka R."/>
            <person name="Tandeau de Marsac N."/>
            <person name="Gugger M."/>
            <person name="Lockhart P.J."/>
            <person name="Allen J.F."/>
            <person name="Brune I."/>
            <person name="Maus I."/>
            <person name="Puhler A."/>
            <person name="Martin W.F."/>
        </authorList>
    </citation>
    <scope>NUCLEOTIDE SEQUENCE [LARGE SCALE GENOMIC DNA]</scope>
    <source>
        <strain evidence="1 2">PCC 7110</strain>
    </source>
</reference>
<name>A0A139WVT3_9CYAN</name>
<dbReference type="RefSeq" id="WP_017748285.1">
    <property type="nucleotide sequence ID" value="NZ_KQ976354.1"/>
</dbReference>
<evidence type="ECO:0000313" key="1">
    <source>
        <dbReference type="EMBL" id="KYC36538.1"/>
    </source>
</evidence>
<dbReference type="STRING" id="128403.WA1_43390"/>
<organism evidence="1 2">
    <name type="scientific">Scytonema hofmannii PCC 7110</name>
    <dbReference type="NCBI Taxonomy" id="128403"/>
    <lineage>
        <taxon>Bacteria</taxon>
        <taxon>Bacillati</taxon>
        <taxon>Cyanobacteriota</taxon>
        <taxon>Cyanophyceae</taxon>
        <taxon>Nostocales</taxon>
        <taxon>Scytonemataceae</taxon>
        <taxon>Scytonema</taxon>
    </lineage>
</organism>